<organism evidence="1 2">
    <name type="scientific">Desulfosporosinus lacus DSM 15449</name>
    <dbReference type="NCBI Taxonomy" id="1121420"/>
    <lineage>
        <taxon>Bacteria</taxon>
        <taxon>Bacillati</taxon>
        <taxon>Bacillota</taxon>
        <taxon>Clostridia</taxon>
        <taxon>Eubacteriales</taxon>
        <taxon>Desulfitobacteriaceae</taxon>
        <taxon>Desulfosporosinus</taxon>
    </lineage>
</organism>
<protein>
    <submittedName>
        <fullName evidence="1">Sporulation protein YabP</fullName>
    </submittedName>
</protein>
<reference evidence="2" key="1">
    <citation type="submission" date="2016-11" db="EMBL/GenBank/DDBJ databases">
        <authorList>
            <person name="Varghese N."/>
            <person name="Submissions S."/>
        </authorList>
    </citation>
    <scope>NUCLEOTIDE SEQUENCE [LARGE SCALE GENOMIC DNA]</scope>
    <source>
        <strain evidence="2">DSM 15449</strain>
    </source>
</reference>
<dbReference type="RefSeq" id="WP_073026889.1">
    <property type="nucleotide sequence ID" value="NZ_FQXJ01000003.1"/>
</dbReference>
<dbReference type="STRING" id="1121420.SAMN02746098_00027"/>
<accession>A0A1M5PUB9</accession>
<dbReference type="AlphaFoldDB" id="A0A1M5PUB9"/>
<dbReference type="InterPro" id="IPR038705">
    <property type="entry name" value="YabP_sf"/>
</dbReference>
<evidence type="ECO:0000313" key="2">
    <source>
        <dbReference type="Proteomes" id="UP000183954"/>
    </source>
</evidence>
<dbReference type="InterPro" id="IPR022476">
    <property type="entry name" value="Spore_YabP/YqfC"/>
</dbReference>
<evidence type="ECO:0000313" key="1">
    <source>
        <dbReference type="EMBL" id="SHH05176.1"/>
    </source>
</evidence>
<sequence length="92" mass="10243">MVDKVAKGHRLVMQNRELIELTGILKVQSFDPKEIVLETELGILSVKGDQLGIKLLNLEEGLVDLQGSVGALIYHRSSSNAARRGFLNRVFR</sequence>
<dbReference type="OrthoDB" id="9795125at2"/>
<dbReference type="NCBIfam" id="TIGR02892">
    <property type="entry name" value="spore_yabP"/>
    <property type="match status" value="1"/>
</dbReference>
<dbReference type="InterPro" id="IPR012504">
    <property type="entry name" value="Spore_YabP"/>
</dbReference>
<dbReference type="Pfam" id="PF07873">
    <property type="entry name" value="YabP"/>
    <property type="match status" value="1"/>
</dbReference>
<keyword evidence="2" id="KW-1185">Reference proteome</keyword>
<dbReference type="Gene3D" id="2.60.40.2000">
    <property type="match status" value="1"/>
</dbReference>
<dbReference type="PIRSF" id="PIRSF011576">
    <property type="entry name" value="YabP"/>
    <property type="match status" value="1"/>
</dbReference>
<dbReference type="GO" id="GO:0030435">
    <property type="term" value="P:sporulation resulting in formation of a cellular spore"/>
    <property type="evidence" value="ECO:0007669"/>
    <property type="project" value="InterPro"/>
</dbReference>
<proteinExistence type="predicted"/>
<dbReference type="Proteomes" id="UP000183954">
    <property type="component" value="Unassembled WGS sequence"/>
</dbReference>
<gene>
    <name evidence="1" type="ORF">SAMN02746098_00027</name>
</gene>
<name>A0A1M5PUB9_9FIRM</name>
<dbReference type="EMBL" id="FQXJ01000003">
    <property type="protein sequence ID" value="SHH05176.1"/>
    <property type="molecule type" value="Genomic_DNA"/>
</dbReference>